<dbReference type="RefSeq" id="XP_024735525.1">
    <property type="nucleotide sequence ID" value="XM_024886905.1"/>
</dbReference>
<evidence type="ECO:0000313" key="11">
    <source>
        <dbReference type="EMBL" id="PMD58621.1"/>
    </source>
</evidence>
<dbReference type="GeneID" id="36594982"/>
<dbReference type="SUPFAM" id="SSF49998">
    <property type="entry name" value="Amine oxidase catalytic domain"/>
    <property type="match status" value="1"/>
</dbReference>
<name>A0A2J6T6G3_9HELO</name>
<evidence type="ECO:0000256" key="3">
    <source>
        <dbReference type="ARBA" id="ARBA00022723"/>
    </source>
</evidence>
<keyword evidence="5 9" id="KW-0560">Oxidoreductase</keyword>
<comment type="PTM">
    <text evidence="8 9">Topaquinone (TPQ) is generated by copper-dependent autoxidation of a specific tyrosyl residue.</text>
</comment>
<evidence type="ECO:0000256" key="8">
    <source>
        <dbReference type="PIRSR" id="PIRSR600269-51"/>
    </source>
</evidence>
<evidence type="ECO:0000256" key="9">
    <source>
        <dbReference type="RuleBase" id="RU000672"/>
    </source>
</evidence>
<keyword evidence="3 9" id="KW-0479">Metal-binding</keyword>
<evidence type="ECO:0000256" key="6">
    <source>
        <dbReference type="ARBA" id="ARBA00023008"/>
    </source>
</evidence>
<dbReference type="SUPFAM" id="SSF54416">
    <property type="entry name" value="Amine oxidase N-terminal region"/>
    <property type="match status" value="2"/>
</dbReference>
<evidence type="ECO:0000256" key="7">
    <source>
        <dbReference type="PIRSR" id="PIRSR600269-50"/>
    </source>
</evidence>
<dbReference type="PANTHER" id="PTHR10638:SF91">
    <property type="entry name" value="AMINE OXIDASE"/>
    <property type="match status" value="1"/>
</dbReference>
<evidence type="ECO:0000259" key="10">
    <source>
        <dbReference type="Pfam" id="PF01179"/>
    </source>
</evidence>
<dbReference type="PROSITE" id="PS01164">
    <property type="entry name" value="COPPER_AMINE_OXID_1"/>
    <property type="match status" value="1"/>
</dbReference>
<evidence type="ECO:0000256" key="1">
    <source>
        <dbReference type="ARBA" id="ARBA00001935"/>
    </source>
</evidence>
<comment type="cofactor">
    <cofactor evidence="1">
        <name>Cu cation</name>
        <dbReference type="ChEBI" id="CHEBI:23378"/>
    </cofactor>
</comment>
<evidence type="ECO:0000256" key="2">
    <source>
        <dbReference type="ARBA" id="ARBA00007983"/>
    </source>
</evidence>
<dbReference type="InterPro" id="IPR036460">
    <property type="entry name" value="Cu_amine_oxidase_C_sf"/>
</dbReference>
<reference evidence="11 12" key="1">
    <citation type="submission" date="2016-04" db="EMBL/GenBank/DDBJ databases">
        <title>A degradative enzymes factory behind the ericoid mycorrhizal symbiosis.</title>
        <authorList>
            <consortium name="DOE Joint Genome Institute"/>
            <person name="Martino E."/>
            <person name="Morin E."/>
            <person name="Grelet G."/>
            <person name="Kuo A."/>
            <person name="Kohler A."/>
            <person name="Daghino S."/>
            <person name="Barry K."/>
            <person name="Choi C."/>
            <person name="Cichocki N."/>
            <person name="Clum A."/>
            <person name="Copeland A."/>
            <person name="Hainaut M."/>
            <person name="Haridas S."/>
            <person name="Labutti K."/>
            <person name="Lindquist E."/>
            <person name="Lipzen A."/>
            <person name="Khouja H.-R."/>
            <person name="Murat C."/>
            <person name="Ohm R."/>
            <person name="Olson A."/>
            <person name="Spatafora J."/>
            <person name="Veneault-Fourrey C."/>
            <person name="Henrissat B."/>
            <person name="Grigoriev I."/>
            <person name="Martin F."/>
            <person name="Perotto S."/>
        </authorList>
    </citation>
    <scope>NUCLEOTIDE SEQUENCE [LARGE SCALE GENOMIC DNA]</scope>
    <source>
        <strain evidence="11 12">E</strain>
    </source>
</reference>
<evidence type="ECO:0000256" key="4">
    <source>
        <dbReference type="ARBA" id="ARBA00022772"/>
    </source>
</evidence>
<evidence type="ECO:0000313" key="12">
    <source>
        <dbReference type="Proteomes" id="UP000235371"/>
    </source>
</evidence>
<dbReference type="AlphaFoldDB" id="A0A2J6T6G3"/>
<feature type="active site" description="Proton acceptor" evidence="7">
    <location>
        <position position="319"/>
    </location>
</feature>
<keyword evidence="4 7" id="KW-0801">TPQ</keyword>
<dbReference type="GO" id="GO:0005507">
    <property type="term" value="F:copper ion binding"/>
    <property type="evidence" value="ECO:0007669"/>
    <property type="project" value="InterPro"/>
</dbReference>
<gene>
    <name evidence="11" type="ORF">K444DRAFT_663941</name>
</gene>
<dbReference type="InterPro" id="IPR000269">
    <property type="entry name" value="Cu_amine_oxidase"/>
</dbReference>
<dbReference type="Proteomes" id="UP000235371">
    <property type="component" value="Unassembled WGS sequence"/>
</dbReference>
<dbReference type="EMBL" id="KZ613817">
    <property type="protein sequence ID" value="PMD58621.1"/>
    <property type="molecule type" value="Genomic_DNA"/>
</dbReference>
<dbReference type="Pfam" id="PF01179">
    <property type="entry name" value="Cu_amine_oxid"/>
    <property type="match status" value="1"/>
</dbReference>
<feature type="modified residue" description="2',4',5'-topaquinone" evidence="8">
    <location>
        <position position="403"/>
    </location>
</feature>
<dbReference type="InterPro" id="IPR016182">
    <property type="entry name" value="Cu_amine_oxidase_N-reg"/>
</dbReference>
<feature type="active site" description="Schiff-base intermediate with substrate; via topaquinone" evidence="7">
    <location>
        <position position="403"/>
    </location>
</feature>
<protein>
    <recommendedName>
        <fullName evidence="9">Amine oxidase</fullName>
        <ecNumber evidence="9">1.4.3.-</ecNumber>
    </recommendedName>
</protein>
<dbReference type="InterPro" id="IPR015798">
    <property type="entry name" value="Cu_amine_oxidase_C"/>
</dbReference>
<dbReference type="Gene3D" id="3.10.450.40">
    <property type="match status" value="2"/>
</dbReference>
<dbReference type="PANTHER" id="PTHR10638">
    <property type="entry name" value="COPPER AMINE OXIDASE"/>
    <property type="match status" value="1"/>
</dbReference>
<proteinExistence type="inferred from homology"/>
<feature type="domain" description="Copper amine oxidase catalytic" evidence="10">
    <location>
        <begin position="246"/>
        <end position="647"/>
    </location>
</feature>
<dbReference type="Gene3D" id="2.70.98.20">
    <property type="entry name" value="Copper amine oxidase, catalytic domain"/>
    <property type="match status" value="1"/>
</dbReference>
<evidence type="ECO:0000256" key="5">
    <source>
        <dbReference type="ARBA" id="ARBA00023002"/>
    </source>
</evidence>
<dbReference type="OrthoDB" id="5379943at2759"/>
<dbReference type="GO" id="GO:0048038">
    <property type="term" value="F:quinone binding"/>
    <property type="evidence" value="ECO:0007669"/>
    <property type="project" value="InterPro"/>
</dbReference>
<dbReference type="GO" id="GO:0009308">
    <property type="term" value="P:amine metabolic process"/>
    <property type="evidence" value="ECO:0007669"/>
    <property type="project" value="UniProtKB-UniRule"/>
</dbReference>
<dbReference type="STRING" id="1095630.A0A2J6T6G3"/>
<keyword evidence="12" id="KW-1185">Reference proteome</keyword>
<dbReference type="EC" id="1.4.3.-" evidence="9"/>
<accession>A0A2J6T6G3</accession>
<dbReference type="GO" id="GO:0008131">
    <property type="term" value="F:primary methylamine oxidase activity"/>
    <property type="evidence" value="ECO:0007669"/>
    <property type="project" value="InterPro"/>
</dbReference>
<comment type="cofactor">
    <cofactor evidence="9">
        <name>Cu cation</name>
        <dbReference type="ChEBI" id="CHEBI:23378"/>
    </cofactor>
    <text evidence="9">Contains 1 topaquinone per subunit.</text>
</comment>
<dbReference type="InParanoid" id="A0A2J6T6G3"/>
<keyword evidence="6 9" id="KW-0186">Copper</keyword>
<sequence>MLVNRQKTVHPLLTLQPQELTITSDIIRQTYPGKDIVFRIIAIKEPRRSLVVAFLEAERSSASLPHVPRCTYVSYQFKGQPEAFEDIADLGTRKVIFHKELPKGVHPPAGTDDMLAVQQLVLEDELVKAEIARLKIPEGAKVVPEAWPYGKDTSEADPKQYQVWFFLGSLDQKNRAHPSSNHFVHPLDFSAVVDDVTKKVVKIDRLPMGDGLYSQSGDDEVYQPQPDAEYASELQPSLRQDVKPIIISQPEGVSFTVEDDQVISWQKWKFHMDFNWREGVVLRDVCYDGRPVFYRLALAEMTVPYADPRPPFHRKSAYDLGEGGVGNTANNLALGCDCLGAIRYFDRWVNDSQGRPEIRENCICMHEVDAGVGWKHTNYRNMRAEVTRSRELVIQTIMTISNYEYILIWTFDTAAAIHYEIRATGIMSVVPMRQGVEHDIDYGIMVAPGVMAPSHQHIFCLRMDPAIDGCNSSTIAYNESIAKPVTKNRNPYGVAYGLESHEIHKSGHLDLDPSRNRIVKFVNKEKVNKVTGKNPGYAVHVSATQLQLSHATSTHASRAEFADHHFYFTKQSEHELYPAGDYPWQSVGGGGVRTWAGRNEKLGSEGVAWVNFGFTHNPRPEDWPVMPCEVFRVAIKPSHFFERNPALDMPASRQSVNKSTLVPKGNAKEVSCCGQKGD</sequence>
<comment type="similarity">
    <text evidence="2 9">Belongs to the copper/topaquinone oxidase family.</text>
</comment>
<organism evidence="11 12">
    <name type="scientific">Hyaloscypha bicolor E</name>
    <dbReference type="NCBI Taxonomy" id="1095630"/>
    <lineage>
        <taxon>Eukaryota</taxon>
        <taxon>Fungi</taxon>
        <taxon>Dikarya</taxon>
        <taxon>Ascomycota</taxon>
        <taxon>Pezizomycotina</taxon>
        <taxon>Leotiomycetes</taxon>
        <taxon>Helotiales</taxon>
        <taxon>Hyaloscyphaceae</taxon>
        <taxon>Hyaloscypha</taxon>
        <taxon>Hyaloscypha bicolor</taxon>
    </lineage>
</organism>
<dbReference type="InterPro" id="IPR049948">
    <property type="entry name" value="Cu_Am_ox_TPQ-bd"/>
</dbReference>